<name>A0A518K232_9BACT</name>
<dbReference type="InterPro" id="IPR009061">
    <property type="entry name" value="DNA-bd_dom_put_sf"/>
</dbReference>
<evidence type="ECO:0000313" key="4">
    <source>
        <dbReference type="Proteomes" id="UP000316426"/>
    </source>
</evidence>
<dbReference type="EMBL" id="CP036349">
    <property type="protein sequence ID" value="QDV71866.1"/>
    <property type="molecule type" value="Genomic_DNA"/>
</dbReference>
<keyword evidence="4" id="KW-1185">Reference proteome</keyword>
<dbReference type="GO" id="GO:0003677">
    <property type="term" value="F:DNA binding"/>
    <property type="evidence" value="ECO:0007669"/>
    <property type="project" value="InterPro"/>
</dbReference>
<organism evidence="3 4">
    <name type="scientific">Botrimarina mediterranea</name>
    <dbReference type="NCBI Taxonomy" id="2528022"/>
    <lineage>
        <taxon>Bacteria</taxon>
        <taxon>Pseudomonadati</taxon>
        <taxon>Planctomycetota</taxon>
        <taxon>Planctomycetia</taxon>
        <taxon>Pirellulales</taxon>
        <taxon>Lacipirellulaceae</taxon>
        <taxon>Botrimarina</taxon>
    </lineage>
</organism>
<dbReference type="SUPFAM" id="SSF46955">
    <property type="entry name" value="Putative DNA-binding domain"/>
    <property type="match status" value="1"/>
</dbReference>
<evidence type="ECO:0000259" key="2">
    <source>
        <dbReference type="Pfam" id="PF12728"/>
    </source>
</evidence>
<dbReference type="NCBIfam" id="TIGR01764">
    <property type="entry name" value="excise"/>
    <property type="match status" value="1"/>
</dbReference>
<dbReference type="AlphaFoldDB" id="A0A518K232"/>
<gene>
    <name evidence="3" type="ORF">Spa11_00350</name>
</gene>
<dbReference type="InterPro" id="IPR010093">
    <property type="entry name" value="SinI_DNA-bd"/>
</dbReference>
<dbReference type="Proteomes" id="UP000316426">
    <property type="component" value="Chromosome"/>
</dbReference>
<evidence type="ECO:0000256" key="1">
    <source>
        <dbReference type="SAM" id="MobiDB-lite"/>
    </source>
</evidence>
<accession>A0A518K232</accession>
<dbReference type="InterPro" id="IPR041657">
    <property type="entry name" value="HTH_17"/>
</dbReference>
<sequence>MAPHGLTTTRSTNASAEGRAWWTVAELAKHYGLSERTVYAAIERGDLTEHRFGGKRRGIRVADADRLEWEGRSREAQSARTTATTSRGPKPRPLVAKHFPH</sequence>
<protein>
    <submittedName>
        <fullName evidence="3">Helix-turn-helix domain protein</fullName>
    </submittedName>
</protein>
<reference evidence="3 4" key="1">
    <citation type="submission" date="2019-02" db="EMBL/GenBank/DDBJ databases">
        <title>Deep-cultivation of Planctomycetes and their phenomic and genomic characterization uncovers novel biology.</title>
        <authorList>
            <person name="Wiegand S."/>
            <person name="Jogler M."/>
            <person name="Boedeker C."/>
            <person name="Pinto D."/>
            <person name="Vollmers J."/>
            <person name="Rivas-Marin E."/>
            <person name="Kohn T."/>
            <person name="Peeters S.H."/>
            <person name="Heuer A."/>
            <person name="Rast P."/>
            <person name="Oberbeckmann S."/>
            <person name="Bunk B."/>
            <person name="Jeske O."/>
            <person name="Meyerdierks A."/>
            <person name="Storesund J.E."/>
            <person name="Kallscheuer N."/>
            <person name="Luecker S."/>
            <person name="Lage O.M."/>
            <person name="Pohl T."/>
            <person name="Merkel B.J."/>
            <person name="Hornburger P."/>
            <person name="Mueller R.-W."/>
            <person name="Bruemmer F."/>
            <person name="Labrenz M."/>
            <person name="Spormann A.M."/>
            <person name="Op den Camp H."/>
            <person name="Overmann J."/>
            <person name="Amann R."/>
            <person name="Jetten M.S.M."/>
            <person name="Mascher T."/>
            <person name="Medema M.H."/>
            <person name="Devos D.P."/>
            <person name="Kaster A.-K."/>
            <person name="Ovreas L."/>
            <person name="Rohde M."/>
            <person name="Galperin M.Y."/>
            <person name="Jogler C."/>
        </authorList>
    </citation>
    <scope>NUCLEOTIDE SEQUENCE [LARGE SCALE GENOMIC DNA]</scope>
    <source>
        <strain evidence="3 4">Spa11</strain>
    </source>
</reference>
<dbReference type="KEGG" id="bmei:Spa11_00350"/>
<feature type="domain" description="Helix-turn-helix" evidence="2">
    <location>
        <begin position="23"/>
        <end position="57"/>
    </location>
</feature>
<feature type="region of interest" description="Disordered" evidence="1">
    <location>
        <begin position="70"/>
        <end position="101"/>
    </location>
</feature>
<dbReference type="RefSeq" id="WP_145105139.1">
    <property type="nucleotide sequence ID" value="NZ_CP036349.1"/>
</dbReference>
<proteinExistence type="predicted"/>
<dbReference type="Pfam" id="PF12728">
    <property type="entry name" value="HTH_17"/>
    <property type="match status" value="1"/>
</dbReference>
<feature type="compositionally biased region" description="Low complexity" evidence="1">
    <location>
        <begin position="78"/>
        <end position="87"/>
    </location>
</feature>
<dbReference type="Gene3D" id="1.10.10.60">
    <property type="entry name" value="Homeodomain-like"/>
    <property type="match status" value="1"/>
</dbReference>
<evidence type="ECO:0000313" key="3">
    <source>
        <dbReference type="EMBL" id="QDV71866.1"/>
    </source>
</evidence>